<keyword evidence="4 10" id="KW-0812">Transmembrane</keyword>
<feature type="domain" description="TonB-dependent receptor plug" evidence="14">
    <location>
        <begin position="92"/>
        <end position="197"/>
    </location>
</feature>
<comment type="caution">
    <text evidence="15">The sequence shown here is derived from an EMBL/GenBank/DDBJ whole genome shotgun (WGS) entry which is preliminary data.</text>
</comment>
<dbReference type="PROSITE" id="PS01156">
    <property type="entry name" value="TONB_DEPENDENT_REC_2"/>
    <property type="match status" value="1"/>
</dbReference>
<gene>
    <name evidence="15" type="ORF">ICL16_30275</name>
</gene>
<evidence type="ECO:0000256" key="6">
    <source>
        <dbReference type="ARBA" id="ARBA00023077"/>
    </source>
</evidence>
<evidence type="ECO:0000256" key="11">
    <source>
        <dbReference type="RuleBase" id="RU003357"/>
    </source>
</evidence>
<evidence type="ECO:0000256" key="5">
    <source>
        <dbReference type="ARBA" id="ARBA00022729"/>
    </source>
</evidence>
<dbReference type="CDD" id="cd01347">
    <property type="entry name" value="ligand_gated_channel"/>
    <property type="match status" value="1"/>
</dbReference>
<evidence type="ECO:0000256" key="8">
    <source>
        <dbReference type="ARBA" id="ARBA00023170"/>
    </source>
</evidence>
<evidence type="ECO:0000313" key="16">
    <source>
        <dbReference type="Proteomes" id="UP000629098"/>
    </source>
</evidence>
<proteinExistence type="inferred from homology"/>
<comment type="similarity">
    <text evidence="10 11">Belongs to the TonB-dependent receptor family.</text>
</comment>
<dbReference type="Gene3D" id="2.170.130.10">
    <property type="entry name" value="TonB-dependent receptor, plug domain"/>
    <property type="match status" value="1"/>
</dbReference>
<evidence type="ECO:0000256" key="3">
    <source>
        <dbReference type="ARBA" id="ARBA00022452"/>
    </source>
</evidence>
<feature type="domain" description="TonB-dependent receptor-like beta-barrel" evidence="13">
    <location>
        <begin position="265"/>
        <end position="676"/>
    </location>
</feature>
<dbReference type="Proteomes" id="UP000629098">
    <property type="component" value="Unassembled WGS sequence"/>
</dbReference>
<organism evidence="15 16">
    <name type="scientific">Iningainema tapete BLCC-T55</name>
    <dbReference type="NCBI Taxonomy" id="2748662"/>
    <lineage>
        <taxon>Bacteria</taxon>
        <taxon>Bacillati</taxon>
        <taxon>Cyanobacteriota</taxon>
        <taxon>Cyanophyceae</taxon>
        <taxon>Nostocales</taxon>
        <taxon>Scytonemataceae</taxon>
        <taxon>Iningainema tapete</taxon>
    </lineage>
</organism>
<evidence type="ECO:0000259" key="13">
    <source>
        <dbReference type="Pfam" id="PF00593"/>
    </source>
</evidence>
<feature type="chain" id="PRO_5035177733" evidence="12">
    <location>
        <begin position="23"/>
        <end position="702"/>
    </location>
</feature>
<protein>
    <submittedName>
        <fullName evidence="15">TonB-dependent receptor</fullName>
    </submittedName>
</protein>
<dbReference type="InterPro" id="IPR039426">
    <property type="entry name" value="TonB-dep_rcpt-like"/>
</dbReference>
<dbReference type="InterPro" id="IPR010917">
    <property type="entry name" value="TonB_rcpt_CS"/>
</dbReference>
<dbReference type="InterPro" id="IPR000531">
    <property type="entry name" value="Beta-barrel_TonB"/>
</dbReference>
<dbReference type="Pfam" id="PF07715">
    <property type="entry name" value="Plug"/>
    <property type="match status" value="1"/>
</dbReference>
<dbReference type="Gene3D" id="2.40.170.20">
    <property type="entry name" value="TonB-dependent receptor, beta-barrel domain"/>
    <property type="match status" value="1"/>
</dbReference>
<dbReference type="SUPFAM" id="SSF56935">
    <property type="entry name" value="Porins"/>
    <property type="match status" value="1"/>
</dbReference>
<evidence type="ECO:0000256" key="1">
    <source>
        <dbReference type="ARBA" id="ARBA00004571"/>
    </source>
</evidence>
<dbReference type="GO" id="GO:0009279">
    <property type="term" value="C:cell outer membrane"/>
    <property type="evidence" value="ECO:0007669"/>
    <property type="project" value="UniProtKB-SubCell"/>
</dbReference>
<reference evidence="15" key="1">
    <citation type="submission" date="2020-09" db="EMBL/GenBank/DDBJ databases">
        <title>Iningainema tapete sp. nov. (Scytonemataceae, Cyanobacteria) from greenhouses in central Florida (USA) produces two types of nodularin with biosynthetic potential for microcystin-LR and anabaenopeptins.</title>
        <authorList>
            <person name="Berthold D.E."/>
            <person name="Lefler F.W."/>
            <person name="Huang I.-S."/>
            <person name="Abdulla H."/>
            <person name="Zimba P.V."/>
            <person name="Laughinghouse H.D. IV."/>
        </authorList>
    </citation>
    <scope>NUCLEOTIDE SEQUENCE</scope>
    <source>
        <strain evidence="15">BLCCT55</strain>
    </source>
</reference>
<name>A0A8J6XNF9_9CYAN</name>
<dbReference type="InterPro" id="IPR036942">
    <property type="entry name" value="Beta-barrel_TonB_sf"/>
</dbReference>
<dbReference type="InterPro" id="IPR012910">
    <property type="entry name" value="Plug_dom"/>
</dbReference>
<comment type="subcellular location">
    <subcellularLocation>
        <location evidence="1 10">Cell outer membrane</location>
        <topology evidence="1 10">Multi-pass membrane protein</topology>
    </subcellularLocation>
</comment>
<keyword evidence="3 10" id="KW-1134">Transmembrane beta strand</keyword>
<dbReference type="PANTHER" id="PTHR30069:SF29">
    <property type="entry name" value="HEMOGLOBIN AND HEMOGLOBIN-HAPTOGLOBIN-BINDING PROTEIN 1-RELATED"/>
    <property type="match status" value="1"/>
</dbReference>
<dbReference type="EMBL" id="JACXAE010000091">
    <property type="protein sequence ID" value="MBD2776231.1"/>
    <property type="molecule type" value="Genomic_DNA"/>
</dbReference>
<dbReference type="InterPro" id="IPR037066">
    <property type="entry name" value="Plug_dom_sf"/>
</dbReference>
<evidence type="ECO:0000256" key="7">
    <source>
        <dbReference type="ARBA" id="ARBA00023136"/>
    </source>
</evidence>
<keyword evidence="9 10" id="KW-0998">Cell outer membrane</keyword>
<evidence type="ECO:0000256" key="4">
    <source>
        <dbReference type="ARBA" id="ARBA00022692"/>
    </source>
</evidence>
<evidence type="ECO:0000313" key="15">
    <source>
        <dbReference type="EMBL" id="MBD2776231.1"/>
    </source>
</evidence>
<dbReference type="RefSeq" id="WP_190835306.1">
    <property type="nucleotide sequence ID" value="NZ_CAWPPI010000091.1"/>
</dbReference>
<accession>A0A8J6XNF9</accession>
<dbReference type="Pfam" id="PF00593">
    <property type="entry name" value="TonB_dep_Rec_b-barrel"/>
    <property type="match status" value="1"/>
</dbReference>
<dbReference type="AlphaFoldDB" id="A0A8J6XNF9"/>
<evidence type="ECO:0000256" key="2">
    <source>
        <dbReference type="ARBA" id="ARBA00022448"/>
    </source>
</evidence>
<evidence type="ECO:0000256" key="9">
    <source>
        <dbReference type="ARBA" id="ARBA00023237"/>
    </source>
</evidence>
<evidence type="ECO:0000256" key="12">
    <source>
        <dbReference type="SAM" id="SignalP"/>
    </source>
</evidence>
<keyword evidence="6 11" id="KW-0798">TonB box</keyword>
<sequence length="702" mass="77773">MKKCFFLVIAVQIVLVTIPALAGEGKHDDKIQINSNIKSLSEIQLPAKSAKLLTQQSVPEQVAQKETEQPTTDSEVIELEVTGEQDILPQSTPVYIIEKEEIEKQGANSAAEVLRGLPGFAINDVGFGADIHTGTYYRGQSINQSVFLLNGRPINTNINTYHGNLDLNSIPVESIERVELFSGTASTLYGSEAFGGVVNIVTKQGQGKPKFNALVQYGSYGEENYRASYGGAVGAARFNLSYERYNADSDYPVPVGATNRGSDGRLFNADTATSNYFGSIGWDLDRNNTVNLDAYVISSRRGLLYFGATPTALQRDRLDHDVLNIGLSWRSLLGGSKDSVLNTTISYNKDYFNTYDRQPTGTNFNRQGSLDSQALTARVEHQWQFNQSNLLRWGLDVRNLNLEGVAFSNLANRRAFNETEARDQFQTAIFALNTWNITNNFLVDLGLRQNFNTQFGNYLNPSVGLRFAPSPSIAVRGSWASVQRNPGLDQLYVYDTVHGWDPNPDLNPEKGSSWTAGVDIKFAQNLTGQFTYFGSSLDDRLAVAPAVIDNRQTSQWTNIGLVNTNGFEAALRWQIAREWSTFLNYTYTDALIESGPEKGLQLSTVPFSVGQLGIGYQSNGWQVNLIASYNSGARRAFFVLPGQSTRDFSPSWLNLDLSARIPITRNFGVNLFVENLADVQYEKVNRIYSPGRTFRIGLSANF</sequence>
<evidence type="ECO:0000256" key="10">
    <source>
        <dbReference type="PROSITE-ProRule" id="PRU01360"/>
    </source>
</evidence>
<dbReference type="GO" id="GO:0044718">
    <property type="term" value="P:siderophore transmembrane transport"/>
    <property type="evidence" value="ECO:0007669"/>
    <property type="project" value="TreeGrafter"/>
</dbReference>
<keyword evidence="7 10" id="KW-0472">Membrane</keyword>
<keyword evidence="2 10" id="KW-0813">Transport</keyword>
<keyword evidence="8 15" id="KW-0675">Receptor</keyword>
<evidence type="ECO:0000259" key="14">
    <source>
        <dbReference type="Pfam" id="PF07715"/>
    </source>
</evidence>
<dbReference type="GO" id="GO:0015344">
    <property type="term" value="F:siderophore uptake transmembrane transporter activity"/>
    <property type="evidence" value="ECO:0007669"/>
    <property type="project" value="TreeGrafter"/>
</dbReference>
<keyword evidence="16" id="KW-1185">Reference proteome</keyword>
<feature type="signal peptide" evidence="12">
    <location>
        <begin position="1"/>
        <end position="22"/>
    </location>
</feature>
<dbReference type="PANTHER" id="PTHR30069">
    <property type="entry name" value="TONB-DEPENDENT OUTER MEMBRANE RECEPTOR"/>
    <property type="match status" value="1"/>
</dbReference>
<keyword evidence="5 12" id="KW-0732">Signal</keyword>
<dbReference type="PROSITE" id="PS52016">
    <property type="entry name" value="TONB_DEPENDENT_REC_3"/>
    <property type="match status" value="1"/>
</dbReference>